<gene>
    <name evidence="1" type="ORF">SPELUC_LOCUS11237</name>
</gene>
<name>A0ACA9PH72_9GLOM</name>
<dbReference type="Proteomes" id="UP000789366">
    <property type="component" value="Unassembled WGS sequence"/>
</dbReference>
<feature type="non-terminal residue" evidence="1">
    <location>
        <position position="1"/>
    </location>
</feature>
<keyword evidence="2" id="KW-1185">Reference proteome</keyword>
<reference evidence="1" key="1">
    <citation type="submission" date="2021-06" db="EMBL/GenBank/DDBJ databases">
        <authorList>
            <person name="Kallberg Y."/>
            <person name="Tangrot J."/>
            <person name="Rosling A."/>
        </authorList>
    </citation>
    <scope>NUCLEOTIDE SEQUENCE</scope>
    <source>
        <strain evidence="1">28 12/20/2015</strain>
    </source>
</reference>
<dbReference type="EMBL" id="CAJVPW010023154">
    <property type="protein sequence ID" value="CAG8700229.1"/>
    <property type="molecule type" value="Genomic_DNA"/>
</dbReference>
<sequence>QLNPKTVQTLLCLKSWIVEKIGEGINNADVEDINIDDEINYCYE</sequence>
<protein>
    <submittedName>
        <fullName evidence="1">1760_t:CDS:1</fullName>
    </submittedName>
</protein>
<organism evidence="1 2">
    <name type="scientific">Cetraspora pellucida</name>
    <dbReference type="NCBI Taxonomy" id="1433469"/>
    <lineage>
        <taxon>Eukaryota</taxon>
        <taxon>Fungi</taxon>
        <taxon>Fungi incertae sedis</taxon>
        <taxon>Mucoromycota</taxon>
        <taxon>Glomeromycotina</taxon>
        <taxon>Glomeromycetes</taxon>
        <taxon>Diversisporales</taxon>
        <taxon>Gigasporaceae</taxon>
        <taxon>Cetraspora</taxon>
    </lineage>
</organism>
<evidence type="ECO:0000313" key="1">
    <source>
        <dbReference type="EMBL" id="CAG8700229.1"/>
    </source>
</evidence>
<accession>A0ACA9PH72</accession>
<evidence type="ECO:0000313" key="2">
    <source>
        <dbReference type="Proteomes" id="UP000789366"/>
    </source>
</evidence>
<proteinExistence type="predicted"/>
<comment type="caution">
    <text evidence="1">The sequence shown here is derived from an EMBL/GenBank/DDBJ whole genome shotgun (WGS) entry which is preliminary data.</text>
</comment>